<gene>
    <name evidence="4" type="ORF">AO090009000175</name>
</gene>
<evidence type="ECO:0000313" key="4">
    <source>
        <dbReference type="EMBL" id="BAE54672.1"/>
    </source>
</evidence>
<proteinExistence type="inferred from homology"/>
<dbReference type="InterPro" id="IPR050732">
    <property type="entry name" value="Beta-glucan_modifiers"/>
</dbReference>
<reference evidence="4 5" key="1">
    <citation type="journal article" date="2005" name="Nature">
        <title>Genome sequencing and analysis of Aspergillus oryzae.</title>
        <authorList>
            <person name="Machida M."/>
            <person name="Asai K."/>
            <person name="Sano M."/>
            <person name="Tanaka T."/>
            <person name="Kumagai T."/>
            <person name="Terai G."/>
            <person name="Kusumoto K."/>
            <person name="Arima T."/>
            <person name="Akita O."/>
            <person name="Kashiwagi Y."/>
            <person name="Abe K."/>
            <person name="Gomi K."/>
            <person name="Horiuchi H."/>
            <person name="Kitamoto K."/>
            <person name="Kobayashi T."/>
            <person name="Takeuchi M."/>
            <person name="Denning D.W."/>
            <person name="Galagan J.E."/>
            <person name="Nierman W.C."/>
            <person name="Yu J."/>
            <person name="Archer D.B."/>
            <person name="Bennett J.W."/>
            <person name="Bhatnagar D."/>
            <person name="Cleveland T.E."/>
            <person name="Fedorova N.D."/>
            <person name="Gotoh O."/>
            <person name="Horikawa H."/>
            <person name="Hosoyama A."/>
            <person name="Ichinomiya M."/>
            <person name="Igarashi R."/>
            <person name="Iwashita K."/>
            <person name="Juvvadi P.R."/>
            <person name="Kato M."/>
            <person name="Kato Y."/>
            <person name="Kin T."/>
            <person name="Kokubun A."/>
            <person name="Maeda H."/>
            <person name="Maeyama N."/>
            <person name="Maruyama J."/>
            <person name="Nagasaki H."/>
            <person name="Nakajima T."/>
            <person name="Oda K."/>
            <person name="Okada K."/>
            <person name="Paulsen I."/>
            <person name="Sakamoto K."/>
            <person name="Sawano T."/>
            <person name="Takahashi M."/>
            <person name="Takase K."/>
            <person name="Terabayashi Y."/>
            <person name="Wortman J."/>
            <person name="Yamada O."/>
            <person name="Yamagata Y."/>
            <person name="Anazawa H."/>
            <person name="Hata Y."/>
            <person name="Koide Y."/>
            <person name="Komori T."/>
            <person name="Koyama Y."/>
            <person name="Minetoki T."/>
            <person name="Suharnan S."/>
            <person name="Tanaka A."/>
            <person name="Isono K."/>
            <person name="Kuhara S."/>
            <person name="Ogasawara N."/>
            <person name="Kikuchi H."/>
        </authorList>
    </citation>
    <scope>NUCLEOTIDE SEQUENCE [LARGE SCALE GENOMIC DNA]</scope>
    <source>
        <strain evidence="5">ATCC 42149 / RIB 40</strain>
    </source>
</reference>
<dbReference type="GO" id="GO:0042973">
    <property type="term" value="F:glucan endo-1,3-beta-D-glucosidase activity"/>
    <property type="evidence" value="ECO:0007669"/>
    <property type="project" value="TreeGrafter"/>
</dbReference>
<organism evidence="4 5">
    <name type="scientific">Aspergillus oryzae (strain ATCC 42149 / RIB 40)</name>
    <name type="common">Yellow koji mold</name>
    <dbReference type="NCBI Taxonomy" id="510516"/>
    <lineage>
        <taxon>Eukaryota</taxon>
        <taxon>Fungi</taxon>
        <taxon>Dikarya</taxon>
        <taxon>Ascomycota</taxon>
        <taxon>Pezizomycotina</taxon>
        <taxon>Eurotiomycetes</taxon>
        <taxon>Eurotiomycetidae</taxon>
        <taxon>Eurotiales</taxon>
        <taxon>Aspergillaceae</taxon>
        <taxon>Aspergillus</taxon>
        <taxon>Aspergillus subgen. Circumdati</taxon>
    </lineage>
</organism>
<dbReference type="InterPro" id="IPR017853">
    <property type="entry name" value="GH"/>
</dbReference>
<dbReference type="AlphaFoldDB" id="Q2UUU3"/>
<dbReference type="GO" id="GO:0005576">
    <property type="term" value="C:extracellular region"/>
    <property type="evidence" value="ECO:0007669"/>
    <property type="project" value="TreeGrafter"/>
</dbReference>
<dbReference type="SUPFAM" id="SSF51445">
    <property type="entry name" value="(Trans)glycosidases"/>
    <property type="match status" value="1"/>
</dbReference>
<evidence type="ECO:0000256" key="1">
    <source>
        <dbReference type="ARBA" id="ARBA00004196"/>
    </source>
</evidence>
<evidence type="ECO:0000256" key="2">
    <source>
        <dbReference type="ARBA" id="ARBA00008773"/>
    </source>
</evidence>
<dbReference type="PANTHER" id="PTHR16631">
    <property type="entry name" value="GLUCAN 1,3-BETA-GLUCOSIDASE"/>
    <property type="match status" value="1"/>
</dbReference>
<dbReference type="STRING" id="510516.Q2UUU3"/>
<dbReference type="Proteomes" id="UP000006564">
    <property type="component" value="Chromosome 1"/>
</dbReference>
<name>Q2UUU3_ASPOR</name>
<dbReference type="GO" id="GO:0009986">
    <property type="term" value="C:cell surface"/>
    <property type="evidence" value="ECO:0007669"/>
    <property type="project" value="TreeGrafter"/>
</dbReference>
<evidence type="ECO:0000313" key="5">
    <source>
        <dbReference type="Proteomes" id="UP000006564"/>
    </source>
</evidence>
<dbReference type="GO" id="GO:0071555">
    <property type="term" value="P:cell wall organization"/>
    <property type="evidence" value="ECO:0007669"/>
    <property type="project" value="TreeGrafter"/>
</dbReference>
<dbReference type="GeneID" id="5988604"/>
<sequence>MKTEADVASFLGTASCIIYSQAFSTISSVIPAFSKRGDIIVADKGVNFAIRKGIQISRSMVRWYEHNDMEDLERVLAKVTKEQARKPLTRRFIITEDQSDPAPLSGVAGKHEIPINGDPNNLPPLLPIPDPATPDLVPSLPIEGGYGISYAPYNDDGTCRSLDGINKDLDKISEHYSYVRIYGVDCDQTQNIVSAARQRNLRVFAGLFDLQNFPNSLDQIIWAAAGDWSTFHTISIGNELVNKGQNPQDVVTAVHTARAKLRAAGYQGPVVTVDTFSVLLKHPQLCEASDYCAANCHAFFDANQIPDNAGKYALEQANRISAAAGGKRTVIAESGWPYRGQANGKAVPSAWNQAIALYALGYSFRDRKDDMVLFSAFDDLWKQDGPGTHGAEKFWGIMRR</sequence>
<dbReference type="SUPFAM" id="SSF53383">
    <property type="entry name" value="PLP-dependent transferases"/>
    <property type="match status" value="1"/>
</dbReference>
<keyword evidence="3" id="KW-0378">Hydrolase</keyword>
<comment type="similarity">
    <text evidence="2">Belongs to the glycosyl hydrolase 17 family.</text>
</comment>
<accession>Q2UUU3</accession>
<dbReference type="InterPro" id="IPR015421">
    <property type="entry name" value="PyrdxlP-dep_Trfase_major"/>
</dbReference>
<dbReference type="PANTHER" id="PTHR16631:SF14">
    <property type="entry name" value="FAMILY 17 GLUCOSIDASE SCW10-RELATED"/>
    <property type="match status" value="1"/>
</dbReference>
<protein>
    <submittedName>
        <fullName evidence="4">DNA, SC009</fullName>
    </submittedName>
</protein>
<dbReference type="EMBL" id="AP007150">
    <property type="protein sequence ID" value="BAE54672.1"/>
    <property type="molecule type" value="Genomic_DNA"/>
</dbReference>
<comment type="subcellular location">
    <subcellularLocation>
        <location evidence="1">Cell envelope</location>
    </subcellularLocation>
</comment>
<dbReference type="InterPro" id="IPR015424">
    <property type="entry name" value="PyrdxlP-dep_Trfase"/>
</dbReference>
<dbReference type="Gene3D" id="3.20.20.80">
    <property type="entry name" value="Glycosidases"/>
    <property type="match status" value="2"/>
</dbReference>
<dbReference type="KEGG" id="aor:AO090009000175"/>
<dbReference type="GO" id="GO:0009277">
    <property type="term" value="C:fungal-type cell wall"/>
    <property type="evidence" value="ECO:0007669"/>
    <property type="project" value="TreeGrafter"/>
</dbReference>
<evidence type="ECO:0000256" key="3">
    <source>
        <dbReference type="ARBA" id="ARBA00022801"/>
    </source>
</evidence>
<dbReference type="HOGENOM" id="CLU_027285_0_1_1"/>
<keyword evidence="5" id="KW-1185">Reference proteome</keyword>
<dbReference type="RefSeq" id="XP_023088543.1">
    <property type="nucleotide sequence ID" value="XM_023234058.1"/>
</dbReference>
<dbReference type="Gene3D" id="3.40.640.10">
    <property type="entry name" value="Type I PLP-dependent aspartate aminotransferase-like (Major domain)"/>
    <property type="match status" value="1"/>
</dbReference>
<dbReference type="CAZy" id="GH17">
    <property type="family name" value="Glycoside Hydrolase Family 17"/>
</dbReference>